<name>A0A1Q2MAQ0_9BACT</name>
<dbReference type="Gene3D" id="3.40.50.2000">
    <property type="entry name" value="Glycogen Phosphorylase B"/>
    <property type="match status" value="2"/>
</dbReference>
<keyword evidence="3" id="KW-0328">Glycosyltransferase</keyword>
<dbReference type="CDD" id="cd03801">
    <property type="entry name" value="GT4_PimA-like"/>
    <property type="match status" value="1"/>
</dbReference>
<dbReference type="KEGG" id="pbas:SMSP2_00095"/>
<feature type="domain" description="Glycosyltransferase subfamily 4-like N-terminal" evidence="2">
    <location>
        <begin position="135"/>
        <end position="237"/>
    </location>
</feature>
<reference evidence="4" key="1">
    <citation type="submission" date="2017-02" db="EMBL/GenBank/DDBJ databases">
        <title>Comparative genomics and description of representatives of a novel lineage of planctomycetes thriving in anoxic sediments.</title>
        <authorList>
            <person name="Spring S."/>
            <person name="Bunk B."/>
            <person name="Sproer C."/>
        </authorList>
    </citation>
    <scope>NUCLEOTIDE SEQUENCE [LARGE SCALE GENOMIC DNA]</scope>
    <source>
        <strain evidence="4">SM-Chi-D1</strain>
    </source>
</reference>
<dbReference type="AlphaFoldDB" id="A0A1Q2MAQ0"/>
<dbReference type="Pfam" id="PF00534">
    <property type="entry name" value="Glycos_transf_1"/>
    <property type="match status" value="1"/>
</dbReference>
<evidence type="ECO:0000259" key="1">
    <source>
        <dbReference type="Pfam" id="PF00534"/>
    </source>
</evidence>
<evidence type="ECO:0000313" key="4">
    <source>
        <dbReference type="Proteomes" id="UP000188181"/>
    </source>
</evidence>
<dbReference type="InterPro" id="IPR050194">
    <property type="entry name" value="Glycosyltransferase_grp1"/>
</dbReference>
<sequence length="443" mass="49059">MTGERIKIAQIVPGVARSTYCENCLRDAALFREFLRAGHEAYIVPLYLPFEPDGQRPAKDMPMFFGGINVYLQQKLGLFRKTPRWFDRFFDNPRILSWLARRSSMVNARFLGKTTVSMLKGQNGRQAKEALRLAQWLALPQNRPDVVVLSNALLAGLVGVLKDTLGCAVVCLLQDEDKFLDSLPMPYSEESWDILREILRGVDMFAAPSSYYKQVMQSRLDINADKIAVVPGGLDPQDYSPAQGKPQTPVIGFLSRMSRSMGVETLVDAFEHIRRRHGLSGIKLHIAGVKQKEDYEFMQAVGRRIQAAGLGGVVEIIENPEHESKLDFLRGLSVMCVPAAQPPAYGFYVIESLACGVPAVVPDIGGLPELIEQTGGGSVYDHTDPAALEKELISLFNDPKRLEECGRRGREAVLQEFNIEKTAAQMLSVFKAAIENSSGGENA</sequence>
<dbReference type="EC" id="2.4.1.21" evidence="3"/>
<dbReference type="Proteomes" id="UP000188181">
    <property type="component" value="Chromosome"/>
</dbReference>
<dbReference type="OrthoDB" id="9802525at2"/>
<protein>
    <submittedName>
        <fullName evidence="3">Capsular glucan synthase</fullName>
        <ecNumber evidence="3">2.4.1.21</ecNumber>
    </submittedName>
</protein>
<organism evidence="3 4">
    <name type="scientific">Limihaloglobus sulfuriphilus</name>
    <dbReference type="NCBI Taxonomy" id="1851148"/>
    <lineage>
        <taxon>Bacteria</taxon>
        <taxon>Pseudomonadati</taxon>
        <taxon>Planctomycetota</taxon>
        <taxon>Phycisphaerae</taxon>
        <taxon>Sedimentisphaerales</taxon>
        <taxon>Sedimentisphaeraceae</taxon>
        <taxon>Limihaloglobus</taxon>
    </lineage>
</organism>
<dbReference type="InterPro" id="IPR028098">
    <property type="entry name" value="Glyco_trans_4-like_N"/>
</dbReference>
<dbReference type="STRING" id="1851148.SMSP2_00095"/>
<dbReference type="InterPro" id="IPR001296">
    <property type="entry name" value="Glyco_trans_1"/>
</dbReference>
<keyword evidence="3" id="KW-0808">Transferase</keyword>
<evidence type="ECO:0000313" key="3">
    <source>
        <dbReference type="EMBL" id="AQQ69761.1"/>
    </source>
</evidence>
<dbReference type="GO" id="GO:0009011">
    <property type="term" value="F:alpha-1,4-glucan glucosyltransferase (ADP-glucose donor) activity"/>
    <property type="evidence" value="ECO:0007669"/>
    <property type="project" value="UniProtKB-EC"/>
</dbReference>
<gene>
    <name evidence="3" type="primary">glgA</name>
    <name evidence="3" type="ORF">SMSP2_00095</name>
</gene>
<feature type="domain" description="Glycosyl transferase family 1" evidence="1">
    <location>
        <begin position="245"/>
        <end position="411"/>
    </location>
</feature>
<dbReference type="Pfam" id="PF13439">
    <property type="entry name" value="Glyco_transf_4"/>
    <property type="match status" value="1"/>
</dbReference>
<dbReference type="PANTHER" id="PTHR45947:SF3">
    <property type="entry name" value="SULFOQUINOVOSYL TRANSFERASE SQD2"/>
    <property type="match status" value="1"/>
</dbReference>
<dbReference type="SUPFAM" id="SSF53756">
    <property type="entry name" value="UDP-Glycosyltransferase/glycogen phosphorylase"/>
    <property type="match status" value="1"/>
</dbReference>
<accession>A0A1Q2MAQ0</accession>
<proteinExistence type="predicted"/>
<dbReference type="PANTHER" id="PTHR45947">
    <property type="entry name" value="SULFOQUINOVOSYL TRANSFERASE SQD2"/>
    <property type="match status" value="1"/>
</dbReference>
<dbReference type="EMBL" id="CP019646">
    <property type="protein sequence ID" value="AQQ69761.1"/>
    <property type="molecule type" value="Genomic_DNA"/>
</dbReference>
<keyword evidence="4" id="KW-1185">Reference proteome</keyword>
<dbReference type="RefSeq" id="WP_146682071.1">
    <property type="nucleotide sequence ID" value="NZ_CP019646.1"/>
</dbReference>
<evidence type="ECO:0000259" key="2">
    <source>
        <dbReference type="Pfam" id="PF13439"/>
    </source>
</evidence>